<organism evidence="2 3">
    <name type="scientific">Hyphococcus aureus</name>
    <dbReference type="NCBI Taxonomy" id="2666033"/>
    <lineage>
        <taxon>Bacteria</taxon>
        <taxon>Pseudomonadati</taxon>
        <taxon>Pseudomonadota</taxon>
        <taxon>Alphaproteobacteria</taxon>
        <taxon>Parvularculales</taxon>
        <taxon>Parvularculaceae</taxon>
        <taxon>Hyphococcus</taxon>
    </lineage>
</organism>
<dbReference type="EMBL" id="JBHPON010000001">
    <property type="protein sequence ID" value="MFC6034693.1"/>
    <property type="molecule type" value="Genomic_DNA"/>
</dbReference>
<dbReference type="RefSeq" id="WP_379879966.1">
    <property type="nucleotide sequence ID" value="NZ_JBHPON010000001.1"/>
</dbReference>
<sequence length="139" mass="14990">MSNRTIYMSIIAFTAAAAVNANAPAKAEIRGYATLSELIQEDLDVEQDEFTLALTTRTAAKINARMAKLDNVFGPLVAFDDAPEAIIETARHDLTIGLNARVLASAEFEVAKDAANIENPFNPHLPMPTGIVAFASEER</sequence>
<protein>
    <submittedName>
        <fullName evidence="2">Uncharacterized protein</fullName>
    </submittedName>
</protein>
<gene>
    <name evidence="2" type="ORF">ACFMB1_04010</name>
</gene>
<name>A0ABW1KRS9_9PROT</name>
<reference evidence="2 3" key="1">
    <citation type="submission" date="2024-09" db="EMBL/GenBank/DDBJ databases">
        <authorList>
            <person name="Zhang Z.-H."/>
        </authorList>
    </citation>
    <scope>NUCLEOTIDE SEQUENCE [LARGE SCALE GENOMIC DNA]</scope>
    <source>
        <strain evidence="2 3">HHTR114</strain>
    </source>
</reference>
<keyword evidence="3" id="KW-1185">Reference proteome</keyword>
<evidence type="ECO:0000313" key="2">
    <source>
        <dbReference type="EMBL" id="MFC6034693.1"/>
    </source>
</evidence>
<feature type="chain" id="PRO_5047029292" evidence="1">
    <location>
        <begin position="24"/>
        <end position="139"/>
    </location>
</feature>
<accession>A0ABW1KRS9</accession>
<evidence type="ECO:0000256" key="1">
    <source>
        <dbReference type="SAM" id="SignalP"/>
    </source>
</evidence>
<feature type="signal peptide" evidence="1">
    <location>
        <begin position="1"/>
        <end position="23"/>
    </location>
</feature>
<evidence type="ECO:0000313" key="3">
    <source>
        <dbReference type="Proteomes" id="UP001596116"/>
    </source>
</evidence>
<proteinExistence type="predicted"/>
<keyword evidence="1" id="KW-0732">Signal</keyword>
<dbReference type="Proteomes" id="UP001596116">
    <property type="component" value="Unassembled WGS sequence"/>
</dbReference>
<comment type="caution">
    <text evidence="2">The sequence shown here is derived from an EMBL/GenBank/DDBJ whole genome shotgun (WGS) entry which is preliminary data.</text>
</comment>